<name>A0A835T7L6_CHLIN</name>
<dbReference type="PANTHER" id="PTHR37204">
    <property type="entry name" value="TRANSMEMBRANE PROTEIN"/>
    <property type="match status" value="1"/>
</dbReference>
<organism evidence="2 3">
    <name type="scientific">Chlamydomonas incerta</name>
    <dbReference type="NCBI Taxonomy" id="51695"/>
    <lineage>
        <taxon>Eukaryota</taxon>
        <taxon>Viridiplantae</taxon>
        <taxon>Chlorophyta</taxon>
        <taxon>core chlorophytes</taxon>
        <taxon>Chlorophyceae</taxon>
        <taxon>CS clade</taxon>
        <taxon>Chlamydomonadales</taxon>
        <taxon>Chlamydomonadaceae</taxon>
        <taxon>Chlamydomonas</taxon>
    </lineage>
</organism>
<evidence type="ECO:0000313" key="3">
    <source>
        <dbReference type="Proteomes" id="UP000650467"/>
    </source>
</evidence>
<dbReference type="EMBL" id="JAEHOC010000015">
    <property type="protein sequence ID" value="KAG2435274.1"/>
    <property type="molecule type" value="Genomic_DNA"/>
</dbReference>
<dbReference type="Proteomes" id="UP000650467">
    <property type="component" value="Unassembled WGS sequence"/>
</dbReference>
<feature type="region of interest" description="Disordered" evidence="1">
    <location>
        <begin position="30"/>
        <end position="61"/>
    </location>
</feature>
<reference evidence="2" key="1">
    <citation type="journal article" date="2020" name="bioRxiv">
        <title>Comparative genomics of Chlamydomonas.</title>
        <authorList>
            <person name="Craig R.J."/>
            <person name="Hasan A.R."/>
            <person name="Ness R.W."/>
            <person name="Keightley P.D."/>
        </authorList>
    </citation>
    <scope>NUCLEOTIDE SEQUENCE</scope>
    <source>
        <strain evidence="2">SAG 7.73</strain>
    </source>
</reference>
<accession>A0A835T7L6</accession>
<protein>
    <submittedName>
        <fullName evidence="2">Uncharacterized protein</fullName>
    </submittedName>
</protein>
<feature type="region of interest" description="Disordered" evidence="1">
    <location>
        <begin position="186"/>
        <end position="209"/>
    </location>
</feature>
<sequence length="362" mass="39075">MHIVATGLLATSAALGAALVATTWFMRNSRSPKPITVTGSGPGNGEASGTGGSHGGAAEHPELNGAAAASDRGPETREAQDWAALYRRMAEEFETSDLNAKAIDPLKSWFHGLEDEHDTPWPRKYPELEPPLQYGAVRLLVVPLEESPVVLRIAAAVTADVMRLLPAGAKVFANARGNYHCTVFHTSQPSDPRPNPTRADGGLDDLGAPPHLRRLPTAAEWARELQLVKDLVADTPVPTLRLERVVQASTGVLLLTWTEVGSGAVVGGLRHRLRDAFPGASTKQATIIHSSLLRIVSSTPLGKPAVAAISEACKNWTARLRGTRYSPRHLWFIREHEFSTISGEREVLALADPDHKEKVVHY</sequence>
<proteinExistence type="predicted"/>
<keyword evidence="3" id="KW-1185">Reference proteome</keyword>
<dbReference type="PANTHER" id="PTHR37204:SF1">
    <property type="entry name" value="TRANSMEMBRANE PROTEIN"/>
    <property type="match status" value="1"/>
</dbReference>
<dbReference type="AlphaFoldDB" id="A0A835T7L6"/>
<evidence type="ECO:0000256" key="1">
    <source>
        <dbReference type="SAM" id="MobiDB-lite"/>
    </source>
</evidence>
<gene>
    <name evidence="2" type="ORF">HXX76_007351</name>
</gene>
<evidence type="ECO:0000313" key="2">
    <source>
        <dbReference type="EMBL" id="KAG2435274.1"/>
    </source>
</evidence>
<feature type="compositionally biased region" description="Gly residues" evidence="1">
    <location>
        <begin position="40"/>
        <end position="55"/>
    </location>
</feature>
<comment type="caution">
    <text evidence="2">The sequence shown here is derived from an EMBL/GenBank/DDBJ whole genome shotgun (WGS) entry which is preliminary data.</text>
</comment>
<dbReference type="OrthoDB" id="119121at2759"/>